<reference evidence="2" key="1">
    <citation type="submission" date="2016-12" db="EMBL/GenBank/DDBJ databases">
        <title>Comparative genomics of four Isosphaeraceae planctomycetes: a common pool of plasmids and glycoside hydrolase genes.</title>
        <authorList>
            <person name="Ivanova A."/>
        </authorList>
    </citation>
    <scope>NUCLEOTIDE SEQUENCE [LARGE SCALE GENOMIC DNA]</scope>
    <source>
        <strain evidence="2">PX4</strain>
    </source>
</reference>
<organism evidence="1 2">
    <name type="scientific">Paludisphaera borealis</name>
    <dbReference type="NCBI Taxonomy" id="1387353"/>
    <lineage>
        <taxon>Bacteria</taxon>
        <taxon>Pseudomonadati</taxon>
        <taxon>Planctomycetota</taxon>
        <taxon>Planctomycetia</taxon>
        <taxon>Isosphaerales</taxon>
        <taxon>Isosphaeraceae</taxon>
        <taxon>Paludisphaera</taxon>
    </lineage>
</organism>
<dbReference type="SUPFAM" id="SSF49478">
    <property type="entry name" value="Cna protein B-type domain"/>
    <property type="match status" value="1"/>
</dbReference>
<dbReference type="KEGG" id="pbor:BSF38_05119"/>
<name>A0A1U7CX74_9BACT</name>
<evidence type="ECO:0000313" key="2">
    <source>
        <dbReference type="Proteomes" id="UP000186309"/>
    </source>
</evidence>
<sequence>MPTVPNWSPFAPAPHCGCDTTCKFTYHVIDPCGVPPNEPVVGATVEVRNGSGDLLQTGTSDSNGDYVVTGLPSAGYTFTTITGTDSWVSDLILAECGKTYQLKSRCAPKIRFKVNTAAAPVITSLPKLFPTETTDGSDIIWTLCDPRTRLPDFYPKTVTFTATSYSSPGVVNPLYPSLCVTLTLQCYSDIEIDLTQSYWGDCYFGVQSCDGGCSYGAGPNRRGLVSKKMEVKFTSNDGRFADDEGQWITLTGSVSGGGIYTWSSGPRGHQNNYMSMDWKCGYAGSCWLNTPAAPEAKRIYYSGTEITLTGSSITYRRVSGTDQTNQFGCTNTTPPCSTGAGSGVRGCYWSDQTGLLCSDYTNTASVSPFGCCPTNVTVGVILTDYFTGKWGYSIRETC</sequence>
<proteinExistence type="predicted"/>
<dbReference type="STRING" id="1387353.BSF38_05119"/>
<keyword evidence="2" id="KW-1185">Reference proteome</keyword>
<dbReference type="EMBL" id="CP019082">
    <property type="protein sequence ID" value="APW63547.1"/>
    <property type="molecule type" value="Genomic_DNA"/>
</dbReference>
<dbReference type="InterPro" id="IPR013783">
    <property type="entry name" value="Ig-like_fold"/>
</dbReference>
<evidence type="ECO:0000313" key="1">
    <source>
        <dbReference type="EMBL" id="APW63547.1"/>
    </source>
</evidence>
<protein>
    <recommendedName>
        <fullName evidence="3">SD-repeat containing protein B domain-containing protein</fullName>
    </recommendedName>
</protein>
<dbReference type="Gene3D" id="2.60.40.10">
    <property type="entry name" value="Immunoglobulins"/>
    <property type="match status" value="1"/>
</dbReference>
<accession>A0A1U7CX74</accession>
<dbReference type="AlphaFoldDB" id="A0A1U7CX74"/>
<evidence type="ECO:0008006" key="3">
    <source>
        <dbReference type="Google" id="ProtNLM"/>
    </source>
</evidence>
<dbReference type="Proteomes" id="UP000186309">
    <property type="component" value="Chromosome"/>
</dbReference>
<dbReference type="RefSeq" id="WP_076349881.1">
    <property type="nucleotide sequence ID" value="NZ_CP019082.1"/>
</dbReference>
<gene>
    <name evidence="1" type="ORF">BSF38_05119</name>
</gene>